<sequence length="234" mass="26521">MGIVAFNWAAEGEGEYQLTLMMNRENYVNRDISGASWNSHMLCGLCEYNNGTWFAISTRGRVAFLVSRTLLVDHFYPASGCELYPVEFLESNLSPLAFADKYLIVADMNLNSMVHIRKPEKSQPEIMIQNVPFGVHTLSPFEGLDSTTDVRDVNLRDRFTQMISGLGNNPQPQLEKFARGFMCSPGKGGQGKHLHGTTSTTALAVKHTREVMVFERFRDNYALWDEHNFHFDLT</sequence>
<dbReference type="Proteomes" id="UP000029121">
    <property type="component" value="Unassembled WGS sequence"/>
</dbReference>
<proteinExistence type="predicted"/>
<dbReference type="InterPro" id="IPR008551">
    <property type="entry name" value="TANGO2"/>
</dbReference>
<dbReference type="AlphaFoldDB" id="R0IL73"/>
<dbReference type="PANTHER" id="PTHR17985:SF8">
    <property type="entry name" value="TRANSPORT AND GOLGI ORGANIZATION PROTEIN 2 HOMOLOG"/>
    <property type="match status" value="1"/>
</dbReference>
<protein>
    <submittedName>
        <fullName evidence="1">Uncharacterized protein</fullName>
    </submittedName>
</protein>
<organism evidence="1 2">
    <name type="scientific">Capsella rubella</name>
    <dbReference type="NCBI Taxonomy" id="81985"/>
    <lineage>
        <taxon>Eukaryota</taxon>
        <taxon>Viridiplantae</taxon>
        <taxon>Streptophyta</taxon>
        <taxon>Embryophyta</taxon>
        <taxon>Tracheophyta</taxon>
        <taxon>Spermatophyta</taxon>
        <taxon>Magnoliopsida</taxon>
        <taxon>eudicotyledons</taxon>
        <taxon>Gunneridae</taxon>
        <taxon>Pentapetalae</taxon>
        <taxon>rosids</taxon>
        <taxon>malvids</taxon>
        <taxon>Brassicales</taxon>
        <taxon>Brassicaceae</taxon>
        <taxon>Camelineae</taxon>
        <taxon>Capsella</taxon>
    </lineage>
</organism>
<accession>R0IL73</accession>
<evidence type="ECO:0000313" key="2">
    <source>
        <dbReference type="Proteomes" id="UP000029121"/>
    </source>
</evidence>
<dbReference type="PANTHER" id="PTHR17985">
    <property type="entry name" value="SER/THR-RICH PROTEIN T10 IN DGCR REGION"/>
    <property type="match status" value="1"/>
</dbReference>
<gene>
    <name evidence="1" type="ORF">CARUB_v10012339mg</name>
</gene>
<dbReference type="STRING" id="81985.R0IL73"/>
<dbReference type="Pfam" id="PF05742">
    <property type="entry name" value="TANGO2"/>
    <property type="match status" value="1"/>
</dbReference>
<dbReference type="eggNOG" id="KOG2342">
    <property type="taxonomic scope" value="Eukaryota"/>
</dbReference>
<dbReference type="EMBL" id="KB870805">
    <property type="protein sequence ID" value="EOA39310.1"/>
    <property type="molecule type" value="Genomic_DNA"/>
</dbReference>
<keyword evidence="2" id="KW-1185">Reference proteome</keyword>
<evidence type="ECO:0000313" key="1">
    <source>
        <dbReference type="EMBL" id="EOA39310.1"/>
    </source>
</evidence>
<name>R0IL73_9BRAS</name>
<reference evidence="2" key="1">
    <citation type="journal article" date="2013" name="Nat. Genet.">
        <title>The Capsella rubella genome and the genomic consequences of rapid mating system evolution.</title>
        <authorList>
            <person name="Slotte T."/>
            <person name="Hazzouri K.M."/>
            <person name="Agren J.A."/>
            <person name="Koenig D."/>
            <person name="Maumus F."/>
            <person name="Guo Y.L."/>
            <person name="Steige K."/>
            <person name="Platts A.E."/>
            <person name="Escobar J.S."/>
            <person name="Newman L.K."/>
            <person name="Wang W."/>
            <person name="Mandakova T."/>
            <person name="Vello E."/>
            <person name="Smith L.M."/>
            <person name="Henz S.R."/>
            <person name="Steffen J."/>
            <person name="Takuno S."/>
            <person name="Brandvain Y."/>
            <person name="Coop G."/>
            <person name="Andolfatto P."/>
            <person name="Hu T.T."/>
            <person name="Blanchette M."/>
            <person name="Clark R.M."/>
            <person name="Quesneville H."/>
            <person name="Nordborg M."/>
            <person name="Gaut B.S."/>
            <person name="Lysak M.A."/>
            <person name="Jenkins J."/>
            <person name="Grimwood J."/>
            <person name="Chapman J."/>
            <person name="Prochnik S."/>
            <person name="Shu S."/>
            <person name="Rokhsar D."/>
            <person name="Schmutz J."/>
            <person name="Weigel D."/>
            <person name="Wright S.I."/>
        </authorList>
    </citation>
    <scope>NUCLEOTIDE SEQUENCE [LARGE SCALE GENOMIC DNA]</scope>
    <source>
        <strain evidence="2">cv. Monte Gargano</strain>
    </source>
</reference>